<feature type="compositionally biased region" description="Acidic residues" evidence="1">
    <location>
        <begin position="382"/>
        <end position="391"/>
    </location>
</feature>
<protein>
    <submittedName>
        <fullName evidence="2">Uncharacterized protein</fullName>
    </submittedName>
</protein>
<feature type="compositionally biased region" description="Low complexity" evidence="1">
    <location>
        <begin position="332"/>
        <end position="345"/>
    </location>
</feature>
<comment type="caution">
    <text evidence="2">The sequence shown here is derived from an EMBL/GenBank/DDBJ whole genome shotgun (WGS) entry which is preliminary data.</text>
</comment>
<dbReference type="EMBL" id="BNJQ01000001">
    <property type="protein sequence ID" value="GHP01313.1"/>
    <property type="molecule type" value="Genomic_DNA"/>
</dbReference>
<feature type="compositionally biased region" description="Basic and acidic residues" evidence="1">
    <location>
        <begin position="357"/>
        <end position="376"/>
    </location>
</feature>
<reference evidence="2" key="1">
    <citation type="submission" date="2020-10" db="EMBL/GenBank/DDBJ databases">
        <title>Unveiling of a novel bifunctional photoreceptor, Dualchrome1, isolated from a cosmopolitan green alga.</title>
        <authorList>
            <person name="Suzuki S."/>
            <person name="Kawachi M."/>
        </authorList>
    </citation>
    <scope>NUCLEOTIDE SEQUENCE</scope>
    <source>
        <strain evidence="2">NIES 2893</strain>
    </source>
</reference>
<feature type="region of interest" description="Disordered" evidence="1">
    <location>
        <begin position="41"/>
        <end position="60"/>
    </location>
</feature>
<evidence type="ECO:0000313" key="3">
    <source>
        <dbReference type="Proteomes" id="UP000660262"/>
    </source>
</evidence>
<proteinExistence type="predicted"/>
<organism evidence="2 3">
    <name type="scientific">Pycnococcus provasolii</name>
    <dbReference type="NCBI Taxonomy" id="41880"/>
    <lineage>
        <taxon>Eukaryota</taxon>
        <taxon>Viridiplantae</taxon>
        <taxon>Chlorophyta</taxon>
        <taxon>Pseudoscourfieldiophyceae</taxon>
        <taxon>Pseudoscourfieldiales</taxon>
        <taxon>Pycnococcaceae</taxon>
        <taxon>Pycnococcus</taxon>
    </lineage>
</organism>
<accession>A0A830H4Y2</accession>
<evidence type="ECO:0000313" key="2">
    <source>
        <dbReference type="EMBL" id="GHP01313.1"/>
    </source>
</evidence>
<keyword evidence="3" id="KW-1185">Reference proteome</keyword>
<sequence length="391" mass="42642">MIDCDCFCLRRHGNHPSVGKDECVGIFPTWPSPPPKSIILRNPGGVDRSNRRHNMPGDDDDASSAALLARFNAEFLPAALANLPPDVQPTVTAGLCKTFDNPPVASCEMVLSKRLTAYELRHILFFPSEDDAATYYPLLISPPPDGAGDDHAQFKALAKALSQVFLVHSRSWESFMRPYILGGGLTTLLMVMGGLSGSEPRLMARSQAMNVFYRCTNEDLHYWHDTPAKTQTDDRRAHEVMLSLHGELITALVANKPPSPFPGASEMALRILAWYLGWVRHRFGNPKERPLRLSSRLLATIREWAESAAEGSDEKELGIKLHDDFGRFGAIDDSASGASSSSDASETPAGVGALEVDALKHGDDDGGGAKENHEPKPSIVEVFDDDPLGMD</sequence>
<name>A0A830H4Y2_9CHLO</name>
<dbReference type="OrthoDB" id="199930at2759"/>
<dbReference type="Proteomes" id="UP000660262">
    <property type="component" value="Unassembled WGS sequence"/>
</dbReference>
<gene>
    <name evidence="2" type="ORF">PPROV_000006900</name>
</gene>
<evidence type="ECO:0000256" key="1">
    <source>
        <dbReference type="SAM" id="MobiDB-lite"/>
    </source>
</evidence>
<dbReference type="AlphaFoldDB" id="A0A830H4Y2"/>
<feature type="region of interest" description="Disordered" evidence="1">
    <location>
        <begin position="332"/>
        <end position="391"/>
    </location>
</feature>